<dbReference type="GO" id="GO:0016829">
    <property type="term" value="F:lyase activity"/>
    <property type="evidence" value="ECO:0007669"/>
    <property type="project" value="InterPro"/>
</dbReference>
<dbReference type="InterPro" id="IPR008929">
    <property type="entry name" value="Chondroitin_lyas"/>
</dbReference>
<dbReference type="SUPFAM" id="SSF48230">
    <property type="entry name" value="Chondroitin AC/alginate lyase"/>
    <property type="match status" value="1"/>
</dbReference>
<protein>
    <recommendedName>
        <fullName evidence="6">F5/8 type C domain-containing protein</fullName>
    </recommendedName>
</protein>
<dbReference type="Proteomes" id="UP000598775">
    <property type="component" value="Unassembled WGS sequence"/>
</dbReference>
<dbReference type="InterPro" id="IPR055372">
    <property type="entry name" value="CBM96"/>
</dbReference>
<evidence type="ECO:0000256" key="3">
    <source>
        <dbReference type="ARBA" id="ARBA00022525"/>
    </source>
</evidence>
<evidence type="ECO:0000256" key="1">
    <source>
        <dbReference type="ARBA" id="ARBA00004196"/>
    </source>
</evidence>
<dbReference type="SUPFAM" id="SSF49785">
    <property type="entry name" value="Galactose-binding domain-like"/>
    <property type="match status" value="1"/>
</dbReference>
<dbReference type="InterPro" id="IPR008979">
    <property type="entry name" value="Galactose-bd-like_sf"/>
</dbReference>
<dbReference type="Gene3D" id="2.60.40.1080">
    <property type="match status" value="1"/>
</dbReference>
<sequence length="1686" mass="175694">MIALAAVLGAVLTPFQPLPSAAAATVATAATPTDIIADVSTAHPRLLLTSASLADLKVAVITDATAMSWYSTIQASADAIIPLAVTTYDTSSGDLLSASRQILMRTYTLGLMWQITGNTKYADRLWAELNAAASFPDWNPSHFLDTAEMAHAFGIGYDWLYSYLSATQRSTLTAAVESKAFTPALTTYAAQNYWSTDTSNWNVVSNSGLSIAALAFAQDSSSMSGQILDDARASIVNGLAEYSPDGGYTEGITYWSYASNYLTTYISSLESSTGNDYGLLATPGLSQTGLFALNLSGPSGNFANFGDAWVNEPMTTPLLGLESLYGDSTLRTRAIAATTGPDAVDPTPKALIWYAAVRATPVPTVPALPLDTTFAEYGVSTLRSSWAQRQATFVALKTATDTAPGHSDLDGGSFTLDALGQQWAVDLGADSYSLPGYFDVTNGGRWNIYKKRAEGQNRIVLNPGTTTSGPDSDPSASSTVQIVRADATTASAVTDLTSSYPSALNSWKRGVSLFDNRTQVLVQDELSGKSNLDTWWYMHTAADINIAPDGKSAVLSQNGQQLLARIASPSTATFSMMAAAPLWTSPQVDGQSTNAGINKLSIRISGTSTVKLAVQFTPITGAATPALATVTPLANWGTAATQYSALTSLALDGKPLSTFTPGTLAYQVQASSVSTPPTVSGASTSGATVAITQASATPGQAKIVVTEPGKSPVTYTVSFMPGAVPWVSLTASVDTASNPVSAVVDNSLYTNWSVTGEQWIAFDLGRPQTVQHAEIYWGDVGVTGAKYAISVSNDNINWTAVYNGTAKQSADDQYASFTTGPIVRRYVRILVYGDPTNKKTIIRDVKFMSEDKPTPVSPTTGHYSATLSAGATQFNLGDKTTLTYSLLDPSGATVPGSTLPMSFTSSNSAIASINSSGVMTALKPGIVTVGVKVWVANQWVWAVRGVTIKDPLDVVIMSNQDSYVQGGNWTASNFKTAVKLLVSHSTPYPQFDRTTLMGFDLSSLAGKQIESASVVFGANVTDSSGATASHLDALAVSSPWSESTVTYNTKPTTGDRVGYVAVDENLVPRTMDVTDYVRAKVGGSADLAFSQDDGGVGQGLVVSIDSRRSADKPYLQIRLRSGSPLAAPTLTTAVSTSPSAPGVITGTVAGPASTKMTVDLAAATAATCPVARASGRSLGVVSVTTNGSGTASFTVNGALTMGDWVYGVVSDAEPKSSNMSSCMQVTAAPGVGQKLTLMSSQDGYVQGGTSSDSNFKTAVALLSSHTTAYPQYDRETFMDFDLSSLANKSIESAQMYFMATNTSTTTTNTHLTAFAVTSPWSESTVTFNTKPTTGDRIGTVPVDKTASLRSMDITDYVRQMKGAVGSLAFSQDDSGVGTGSVVSIDGRRSMNKPYIVVTLRAYATLAVPAISSALSNTSSGPGAVTGTVTGPASTAMSVDLYSTSASTCPISRYSGTSLGAVSVTTNSAGQASFIVNGNLNIGDKVFGTVTAVGPRSSELSGCTTVVAAPGVSVQLSLPTTQDAYVQGGDWAASNFKTAVTLFDRHSAAYPSFDRYTYMGLDLSSLSGKNIQSAKLMFYASVTDSGGTSSHIRANSVTSAWSESTVTFNTKPTMGASVGYTTVDSSSSLRSLDITSYVKANQGGSASVAFTQDDAGVGTSLVVSITSKRTLTVANRPYLLVTLVPAS</sequence>
<dbReference type="GO" id="GO:0005576">
    <property type="term" value="C:extracellular region"/>
    <property type="evidence" value="ECO:0007669"/>
    <property type="project" value="UniProtKB-SubCell"/>
</dbReference>
<organism evidence="7 8">
    <name type="scientific">Subtercola lobariae</name>
    <dbReference type="NCBI Taxonomy" id="1588641"/>
    <lineage>
        <taxon>Bacteria</taxon>
        <taxon>Bacillati</taxon>
        <taxon>Actinomycetota</taxon>
        <taxon>Actinomycetes</taxon>
        <taxon>Micrococcales</taxon>
        <taxon>Microbacteriaceae</taxon>
        <taxon>Subtercola</taxon>
    </lineage>
</organism>
<dbReference type="PANTHER" id="PTHR38045:SF1">
    <property type="entry name" value="HEPARINASE II_III-LIKE PROTEIN"/>
    <property type="match status" value="1"/>
</dbReference>
<dbReference type="Gene3D" id="1.50.10.100">
    <property type="entry name" value="Chondroitin AC/alginate lyase"/>
    <property type="match status" value="1"/>
</dbReference>
<evidence type="ECO:0000313" key="7">
    <source>
        <dbReference type="EMBL" id="GGF12821.1"/>
    </source>
</evidence>
<feature type="chain" id="PRO_5038123292" description="F5/8 type C domain-containing protein" evidence="5">
    <location>
        <begin position="24"/>
        <end position="1686"/>
    </location>
</feature>
<gene>
    <name evidence="7" type="ORF">GCM10011399_03430</name>
</gene>
<feature type="domain" description="F5/8 type C" evidence="6">
    <location>
        <begin position="712"/>
        <end position="850"/>
    </location>
</feature>
<dbReference type="PANTHER" id="PTHR38045">
    <property type="entry name" value="CHROMOSOME 1, WHOLE GENOME SHOTGUN SEQUENCE"/>
    <property type="match status" value="1"/>
</dbReference>
<dbReference type="InterPro" id="IPR008964">
    <property type="entry name" value="Invasin/intimin_cell_adhesion"/>
</dbReference>
<comment type="caution">
    <text evidence="7">The sequence shown here is derived from an EMBL/GenBank/DDBJ whole genome shotgun (WGS) entry which is preliminary data.</text>
</comment>
<dbReference type="NCBIfam" id="NF033679">
    <property type="entry name" value="DNRLRE_dom"/>
    <property type="match status" value="3"/>
</dbReference>
<evidence type="ECO:0000256" key="2">
    <source>
        <dbReference type="ARBA" id="ARBA00004613"/>
    </source>
</evidence>
<evidence type="ECO:0000313" key="8">
    <source>
        <dbReference type="Proteomes" id="UP000598775"/>
    </source>
</evidence>
<evidence type="ECO:0000256" key="4">
    <source>
        <dbReference type="ARBA" id="ARBA00022729"/>
    </source>
</evidence>
<dbReference type="RefSeq" id="WP_188672722.1">
    <property type="nucleotide sequence ID" value="NZ_BMGP01000001.1"/>
</dbReference>
<dbReference type="InterPro" id="IPR012480">
    <property type="entry name" value="Hepar_II_III_C"/>
</dbReference>
<evidence type="ECO:0000259" key="6">
    <source>
        <dbReference type="PROSITE" id="PS50022"/>
    </source>
</evidence>
<accession>A0A917AZS2</accession>
<feature type="signal peptide" evidence="5">
    <location>
        <begin position="1"/>
        <end position="23"/>
    </location>
</feature>
<dbReference type="GO" id="GO:0030313">
    <property type="term" value="C:cell envelope"/>
    <property type="evidence" value="ECO:0007669"/>
    <property type="project" value="UniProtKB-SubCell"/>
</dbReference>
<dbReference type="Pfam" id="PF00754">
    <property type="entry name" value="F5_F8_type_C"/>
    <property type="match status" value="1"/>
</dbReference>
<keyword evidence="8" id="KW-1185">Reference proteome</keyword>
<keyword evidence="3" id="KW-0964">Secreted</keyword>
<keyword evidence="4 5" id="KW-0732">Signal</keyword>
<name>A0A917AZS2_9MICO</name>
<dbReference type="SUPFAM" id="SSF49373">
    <property type="entry name" value="Invasin/intimin cell-adhesion fragments"/>
    <property type="match status" value="1"/>
</dbReference>
<dbReference type="Gene3D" id="2.60.120.260">
    <property type="entry name" value="Galactose-binding domain-like"/>
    <property type="match status" value="1"/>
</dbReference>
<dbReference type="PROSITE" id="PS50022">
    <property type="entry name" value="FA58C_3"/>
    <property type="match status" value="1"/>
</dbReference>
<proteinExistence type="predicted"/>
<dbReference type="Gene3D" id="2.70.98.70">
    <property type="match status" value="1"/>
</dbReference>
<dbReference type="Pfam" id="PF24517">
    <property type="entry name" value="CBM96"/>
    <property type="match status" value="3"/>
</dbReference>
<comment type="subcellular location">
    <subcellularLocation>
        <location evidence="1">Cell envelope</location>
    </subcellularLocation>
    <subcellularLocation>
        <location evidence="2">Secreted</location>
    </subcellularLocation>
</comment>
<evidence type="ECO:0000256" key="5">
    <source>
        <dbReference type="SAM" id="SignalP"/>
    </source>
</evidence>
<reference evidence="7 8" key="1">
    <citation type="journal article" date="2014" name="Int. J. Syst. Evol. Microbiol.">
        <title>Complete genome sequence of Corynebacterium casei LMG S-19264T (=DSM 44701T), isolated from a smear-ripened cheese.</title>
        <authorList>
            <consortium name="US DOE Joint Genome Institute (JGI-PGF)"/>
            <person name="Walter F."/>
            <person name="Albersmeier A."/>
            <person name="Kalinowski J."/>
            <person name="Ruckert C."/>
        </authorList>
    </citation>
    <scope>NUCLEOTIDE SEQUENCE [LARGE SCALE GENOMIC DNA]</scope>
    <source>
        <strain evidence="7 8">CGMCC 1.12976</strain>
    </source>
</reference>
<dbReference type="Pfam" id="PF07940">
    <property type="entry name" value="Hepar_II_III_C"/>
    <property type="match status" value="1"/>
</dbReference>
<dbReference type="EMBL" id="BMGP01000001">
    <property type="protein sequence ID" value="GGF12821.1"/>
    <property type="molecule type" value="Genomic_DNA"/>
</dbReference>
<dbReference type="InterPro" id="IPR000421">
    <property type="entry name" value="FA58C"/>
</dbReference>